<dbReference type="Pfam" id="PF00126">
    <property type="entry name" value="HTH_1"/>
    <property type="match status" value="1"/>
</dbReference>
<keyword evidence="2" id="KW-0805">Transcription regulation</keyword>
<dbReference type="EMBL" id="CP128355">
    <property type="protein sequence ID" value="XAF70975.1"/>
    <property type="molecule type" value="Genomic_DNA"/>
</dbReference>
<keyword evidence="3" id="KW-0238">DNA-binding</keyword>
<dbReference type="InterPro" id="IPR050950">
    <property type="entry name" value="HTH-type_LysR_regulators"/>
</dbReference>
<dbReference type="InterPro" id="IPR036390">
    <property type="entry name" value="WH_DNA-bd_sf"/>
</dbReference>
<dbReference type="PANTHER" id="PTHR30419:SF28">
    <property type="entry name" value="HTH-TYPE TRANSCRIPTIONAL REGULATOR BSDA"/>
    <property type="match status" value="1"/>
</dbReference>
<dbReference type="PROSITE" id="PS50931">
    <property type="entry name" value="HTH_LYSR"/>
    <property type="match status" value="1"/>
</dbReference>
<dbReference type="PRINTS" id="PR00039">
    <property type="entry name" value="HTHLYSR"/>
</dbReference>
<evidence type="ECO:0000256" key="3">
    <source>
        <dbReference type="ARBA" id="ARBA00023125"/>
    </source>
</evidence>
<accession>A0ABZ3EEV1</accession>
<organism evidence="6 7">
    <name type="scientific">Staphylococcus hsinchuensis</name>
    <dbReference type="NCBI Taxonomy" id="3051183"/>
    <lineage>
        <taxon>Bacteria</taxon>
        <taxon>Bacillati</taxon>
        <taxon>Bacillota</taxon>
        <taxon>Bacilli</taxon>
        <taxon>Bacillales</taxon>
        <taxon>Staphylococcaceae</taxon>
        <taxon>Staphylococcus</taxon>
    </lineage>
</organism>
<evidence type="ECO:0000256" key="2">
    <source>
        <dbReference type="ARBA" id="ARBA00023015"/>
    </source>
</evidence>
<evidence type="ECO:0000313" key="6">
    <source>
        <dbReference type="EMBL" id="XAF70975.1"/>
    </source>
</evidence>
<name>A0ABZ3EEV1_9STAP</name>
<reference evidence="6 7" key="1">
    <citation type="journal article" date="2024" name="Pathogens">
        <title>Staphylococcus hsinchuensis sp. nov., Isolated from Soymilk.</title>
        <authorList>
            <person name="Wang Y.T."/>
            <person name="Lin Y.C."/>
            <person name="Hsieh Y.H."/>
            <person name="Lin Y.T."/>
            <person name="Hamada M."/>
            <person name="Chen C.C."/>
            <person name="Liou J.S."/>
            <person name="Lee A.Y."/>
            <person name="Zhang W.L."/>
            <person name="Chen Y.T."/>
            <person name="Huang C.H."/>
        </authorList>
    </citation>
    <scope>NUCLEOTIDE SEQUENCE [LARGE SCALE GENOMIC DNA]</scope>
    <source>
        <strain evidence="6 7">H164</strain>
    </source>
</reference>
<dbReference type="RefSeq" id="WP_251517159.1">
    <property type="nucleotide sequence ID" value="NZ_CP128355.1"/>
</dbReference>
<dbReference type="PANTHER" id="PTHR30419">
    <property type="entry name" value="HTH-TYPE TRANSCRIPTIONAL REGULATOR YBHD"/>
    <property type="match status" value="1"/>
</dbReference>
<keyword evidence="4" id="KW-0804">Transcription</keyword>
<protein>
    <submittedName>
        <fullName evidence="6">LysR family transcriptional regulator</fullName>
    </submittedName>
</protein>
<keyword evidence="7" id="KW-1185">Reference proteome</keyword>
<dbReference type="Pfam" id="PF03466">
    <property type="entry name" value="LysR_substrate"/>
    <property type="match status" value="1"/>
</dbReference>
<dbReference type="SUPFAM" id="SSF53850">
    <property type="entry name" value="Periplasmic binding protein-like II"/>
    <property type="match status" value="1"/>
</dbReference>
<gene>
    <name evidence="6" type="ORF">QQM35_02310</name>
</gene>
<evidence type="ECO:0000256" key="4">
    <source>
        <dbReference type="ARBA" id="ARBA00023163"/>
    </source>
</evidence>
<evidence type="ECO:0000256" key="1">
    <source>
        <dbReference type="ARBA" id="ARBA00009437"/>
    </source>
</evidence>
<dbReference type="SUPFAM" id="SSF46785">
    <property type="entry name" value="Winged helix' DNA-binding domain"/>
    <property type="match status" value="1"/>
</dbReference>
<evidence type="ECO:0000259" key="5">
    <source>
        <dbReference type="PROSITE" id="PS50931"/>
    </source>
</evidence>
<dbReference type="InterPro" id="IPR036388">
    <property type="entry name" value="WH-like_DNA-bd_sf"/>
</dbReference>
<feature type="domain" description="HTH lysR-type" evidence="5">
    <location>
        <begin position="1"/>
        <end position="58"/>
    </location>
</feature>
<evidence type="ECO:0000313" key="7">
    <source>
        <dbReference type="Proteomes" id="UP001436297"/>
    </source>
</evidence>
<sequence>MEWHHLEYFKHLANTENMSLSAEQLMVSQSALSRAIKHLETELGVPLFHRTGRAITLSNYGKSFLITVNNILDEMAIFQTNISNATDEYSGELTIGFLHSVGAGYMSEFLKTFKKQYPNIRLKLVQNHANKLLKMLDDGEADIVITSLVNKDPNTIFEPLITEKLYITINETHPFSNYNQIEINALRDENFILLKKGFSLRKQVDDILKSYQLQPQISFEGDEIITIAAFISSDLGVSILPHLREIQIPNLKQIPIKNHDATRTIGIGYKAKNIAIPVIAETRKSLLAYFKDFE</sequence>
<dbReference type="InterPro" id="IPR005119">
    <property type="entry name" value="LysR_subst-bd"/>
</dbReference>
<dbReference type="Gene3D" id="3.40.190.290">
    <property type="match status" value="1"/>
</dbReference>
<proteinExistence type="inferred from homology"/>
<dbReference type="Proteomes" id="UP001436297">
    <property type="component" value="Chromosome"/>
</dbReference>
<dbReference type="InterPro" id="IPR000847">
    <property type="entry name" value="LysR_HTH_N"/>
</dbReference>
<dbReference type="Gene3D" id="1.10.10.10">
    <property type="entry name" value="Winged helix-like DNA-binding domain superfamily/Winged helix DNA-binding domain"/>
    <property type="match status" value="1"/>
</dbReference>
<comment type="similarity">
    <text evidence="1">Belongs to the LysR transcriptional regulatory family.</text>
</comment>